<evidence type="ECO:0000259" key="2">
    <source>
        <dbReference type="Pfam" id="PF00534"/>
    </source>
</evidence>
<dbReference type="InterPro" id="IPR001296">
    <property type="entry name" value="Glyco_trans_1"/>
</dbReference>
<keyword evidence="3" id="KW-0328">Glycosyltransferase</keyword>
<dbReference type="EC" id="2.4.-.-" evidence="3"/>
<protein>
    <submittedName>
        <fullName evidence="3">Glycosyltransferase</fullName>
        <ecNumber evidence="3">2.4.-.-</ecNumber>
    </submittedName>
</protein>
<name>A0ABY5KJ65_9CELL</name>
<organism evidence="3 4">
    <name type="scientific">Cellulomonas xiejunii</name>
    <dbReference type="NCBI Taxonomy" id="2968083"/>
    <lineage>
        <taxon>Bacteria</taxon>
        <taxon>Bacillati</taxon>
        <taxon>Actinomycetota</taxon>
        <taxon>Actinomycetes</taxon>
        <taxon>Micrococcales</taxon>
        <taxon>Cellulomonadaceae</taxon>
        <taxon>Cellulomonas</taxon>
    </lineage>
</organism>
<dbReference type="RefSeq" id="WP_227575820.1">
    <property type="nucleotide sequence ID" value="NZ_CP101987.1"/>
</dbReference>
<reference evidence="3 4" key="1">
    <citation type="submission" date="2022-07" db="EMBL/GenBank/DDBJ databases">
        <title>Novel species in genus cellulomonas.</title>
        <authorList>
            <person name="Ye L."/>
        </authorList>
    </citation>
    <scope>NUCLEOTIDE SEQUENCE [LARGE SCALE GENOMIC DNA]</scope>
    <source>
        <strain evidence="4">zg-B89</strain>
    </source>
</reference>
<evidence type="ECO:0000256" key="1">
    <source>
        <dbReference type="ARBA" id="ARBA00022679"/>
    </source>
</evidence>
<dbReference type="EMBL" id="CP101987">
    <property type="protein sequence ID" value="UUI70517.1"/>
    <property type="molecule type" value="Genomic_DNA"/>
</dbReference>
<keyword evidence="1 3" id="KW-0808">Transferase</keyword>
<proteinExistence type="predicted"/>
<evidence type="ECO:0000313" key="3">
    <source>
        <dbReference type="EMBL" id="UUI70517.1"/>
    </source>
</evidence>
<dbReference type="Proteomes" id="UP001316384">
    <property type="component" value="Chromosome"/>
</dbReference>
<sequence length="490" mass="52262">MSLLSRRAAPTSLVPTWNARLRTLSDALGASPTPHCRGTRDLVRAVEGLVEPRDRGQVWLALAVLSGVLPEDATVVRTARRLELDGPGALWREVESAATAASMAADVRVVVGAHVVDVNHTVSTDLATGIQRVAKETARRWSATHDVLPVAWTDGFLAMRELDAVESARLTPGRDPASPGIVVPWRSTVLVPELAAEHSRSHRLLSLARHSGNRTGVIGFDCVPLTSAETTATGFASVFYGNLAAVRHFDRVAAISDAAATEYEGWRRMLAAVGSSGPDIRAVALPAVAPAPTADDLVAARDRFCVGDLPMVLVVGSHEPRKNHLAVLHAAERLWREGVEFSLTFIGGNAWGSDEFAGRLAALERAGRPVESASRVPDPLLWAAYRLARVTVFPSLNEGFGLPVAESLAAGTPAITSAYGSMREIAADGGALLVDPRDDDDLTDALRRVLASDDLHRELVAACAARPARTWDDYADEVWELLTAPVGDSL</sequence>
<dbReference type="GO" id="GO:0016757">
    <property type="term" value="F:glycosyltransferase activity"/>
    <property type="evidence" value="ECO:0007669"/>
    <property type="project" value="UniProtKB-KW"/>
</dbReference>
<accession>A0ABY5KJ65</accession>
<dbReference type="PANTHER" id="PTHR46401">
    <property type="entry name" value="GLYCOSYLTRANSFERASE WBBK-RELATED"/>
    <property type="match status" value="1"/>
</dbReference>
<keyword evidence="4" id="KW-1185">Reference proteome</keyword>
<dbReference type="SUPFAM" id="SSF53756">
    <property type="entry name" value="UDP-Glycosyltransferase/glycogen phosphorylase"/>
    <property type="match status" value="1"/>
</dbReference>
<dbReference type="Pfam" id="PF00534">
    <property type="entry name" value="Glycos_transf_1"/>
    <property type="match status" value="1"/>
</dbReference>
<dbReference type="Gene3D" id="3.40.50.2000">
    <property type="entry name" value="Glycogen Phosphorylase B"/>
    <property type="match status" value="1"/>
</dbReference>
<dbReference type="PANTHER" id="PTHR46401:SF2">
    <property type="entry name" value="GLYCOSYLTRANSFERASE WBBK-RELATED"/>
    <property type="match status" value="1"/>
</dbReference>
<gene>
    <name evidence="3" type="ORF">NP048_11955</name>
</gene>
<evidence type="ECO:0000313" key="4">
    <source>
        <dbReference type="Proteomes" id="UP001316384"/>
    </source>
</evidence>
<feature type="domain" description="Glycosyl transferase family 1" evidence="2">
    <location>
        <begin position="308"/>
        <end position="460"/>
    </location>
</feature>